<accession>J9ZDJ2</accession>
<sequence>MREAADPPFFLTPRLSEGLIPEGNLQYSFRRWNHSSPDSSFFHHPFRPLAGIAQR</sequence>
<evidence type="ECO:0000313" key="2">
    <source>
        <dbReference type="Proteomes" id="UP000006177"/>
    </source>
</evidence>
<dbReference type="STRING" id="1048260.LFML04_2013"/>
<dbReference type="Proteomes" id="UP000006177">
    <property type="component" value="Chromosome"/>
</dbReference>
<gene>
    <name evidence="1" type="ordered locus">LFML04_2013</name>
</gene>
<proteinExistence type="predicted"/>
<dbReference type="HOGENOM" id="CLU_3026776_0_0_0"/>
<dbReference type="KEGG" id="lfi:LFML04_2013"/>
<protein>
    <submittedName>
        <fullName evidence="1">Uncharacterized protein</fullName>
    </submittedName>
</protein>
<organism evidence="1 2">
    <name type="scientific">Leptospirillum ferriphilum (strain ML-04)</name>
    <dbReference type="NCBI Taxonomy" id="1048260"/>
    <lineage>
        <taxon>Bacteria</taxon>
        <taxon>Pseudomonadati</taxon>
        <taxon>Nitrospirota</taxon>
        <taxon>Nitrospiria</taxon>
        <taxon>Nitrospirales</taxon>
        <taxon>Nitrospiraceae</taxon>
        <taxon>Leptospirillum</taxon>
    </lineage>
</organism>
<dbReference type="AlphaFoldDB" id="J9ZDJ2"/>
<reference evidence="1 2" key="1">
    <citation type="journal article" date="2011" name="J. Microbiol.">
        <title>Complete genome of Leptospirillum ferriphilum ML-04 provides insight into its physiology and environmental adaptation.</title>
        <authorList>
            <person name="Mi S."/>
            <person name="Song J."/>
            <person name="Lin J."/>
            <person name="Che Y."/>
            <person name="Zheng H."/>
            <person name="Lin J."/>
        </authorList>
    </citation>
    <scope>NUCLEOTIDE SEQUENCE [LARGE SCALE GENOMIC DNA]</scope>
    <source>
        <strain evidence="1 2">ML-04</strain>
    </source>
</reference>
<name>J9ZDJ2_LEPFM</name>
<evidence type="ECO:0000313" key="1">
    <source>
        <dbReference type="EMBL" id="AFS54211.1"/>
    </source>
</evidence>
<dbReference type="EMBL" id="CP002919">
    <property type="protein sequence ID" value="AFS54211.1"/>
    <property type="molecule type" value="Genomic_DNA"/>
</dbReference>